<dbReference type="PANTHER" id="PTHR35276:SF1">
    <property type="entry name" value="TRNA (MNM(5)S(2)U34)-METHYLTRANSFERASE, CHLOROPLASTIC"/>
    <property type="match status" value="1"/>
</dbReference>
<name>A0A238ZZ96_9FIRM</name>
<keyword evidence="1" id="KW-0808">Transferase</keyword>
<dbReference type="Pfam" id="PF06962">
    <property type="entry name" value="rRNA_methylase"/>
    <property type="match status" value="1"/>
</dbReference>
<dbReference type="SUPFAM" id="SSF53335">
    <property type="entry name" value="S-adenosyl-L-methionine-dependent methyltransferases"/>
    <property type="match status" value="1"/>
</dbReference>
<dbReference type="Proteomes" id="UP000198304">
    <property type="component" value="Unassembled WGS sequence"/>
</dbReference>
<dbReference type="RefSeq" id="WP_089281009.1">
    <property type="nucleotide sequence ID" value="NZ_FZOJ01000001.1"/>
</dbReference>
<reference evidence="1 2" key="1">
    <citation type="submission" date="2017-06" db="EMBL/GenBank/DDBJ databases">
        <authorList>
            <person name="Kim H.J."/>
            <person name="Triplett B.A."/>
        </authorList>
    </citation>
    <scope>NUCLEOTIDE SEQUENCE [LARGE SCALE GENOMIC DNA]</scope>
    <source>
        <strain evidence="1 2">SCA</strain>
    </source>
</reference>
<keyword evidence="2" id="KW-1185">Reference proteome</keyword>
<accession>A0A238ZZ96</accession>
<evidence type="ECO:0000313" key="1">
    <source>
        <dbReference type="EMBL" id="SNR88472.1"/>
    </source>
</evidence>
<dbReference type="AlphaFoldDB" id="A0A238ZZ96"/>
<dbReference type="OrthoDB" id="9792989at2"/>
<organism evidence="1 2">
    <name type="scientific">Anaerovirgula multivorans</name>
    <dbReference type="NCBI Taxonomy" id="312168"/>
    <lineage>
        <taxon>Bacteria</taxon>
        <taxon>Bacillati</taxon>
        <taxon>Bacillota</taxon>
        <taxon>Clostridia</taxon>
        <taxon>Peptostreptococcales</taxon>
        <taxon>Natronincolaceae</taxon>
        <taxon>Anaerovirgula</taxon>
    </lineage>
</organism>
<dbReference type="Gene3D" id="3.40.50.150">
    <property type="entry name" value="Vaccinia Virus protein VP39"/>
    <property type="match status" value="1"/>
</dbReference>
<keyword evidence="1" id="KW-0489">Methyltransferase</keyword>
<dbReference type="GO" id="GO:0008168">
    <property type="term" value="F:methyltransferase activity"/>
    <property type="evidence" value="ECO:0007669"/>
    <property type="project" value="UniProtKB-KW"/>
</dbReference>
<gene>
    <name evidence="1" type="ORF">SAMN05446037_1001222</name>
</gene>
<dbReference type="EMBL" id="FZOJ01000001">
    <property type="protein sequence ID" value="SNR88472.1"/>
    <property type="molecule type" value="Genomic_DNA"/>
</dbReference>
<dbReference type="PANTHER" id="PTHR35276">
    <property type="entry name" value="S-ADENOSYL-L-METHIONINE-DEPENDENT METHYLTRANSFERASES SUPERFAMILY PROTEIN"/>
    <property type="match status" value="1"/>
</dbReference>
<dbReference type="InterPro" id="IPR010719">
    <property type="entry name" value="MnmM_MeTrfase"/>
</dbReference>
<dbReference type="InterPro" id="IPR029063">
    <property type="entry name" value="SAM-dependent_MTases_sf"/>
</dbReference>
<proteinExistence type="predicted"/>
<sequence length="192" mass="21700">MNSKSIHRTTDFLHSLLRERIHQGGTVVDATMGNGHDTLFLWEQVSSSGIVYAFDIQQESLEKTRQRFKERDITIDSTNIKLILDGHENMEKYITQPIDAVMFNLGYLPGGAKEIVTNPNTTIKALSIALSLLKKGGIISFIIYYGHLGGMEEKNALLTYVNQLEDSKFTVLKCSYMNHKNNPPIILIIEKK</sequence>
<protein>
    <submittedName>
        <fullName evidence="1">Putative rRNA methylase</fullName>
    </submittedName>
</protein>
<dbReference type="GO" id="GO:0032259">
    <property type="term" value="P:methylation"/>
    <property type="evidence" value="ECO:0007669"/>
    <property type="project" value="UniProtKB-KW"/>
</dbReference>
<evidence type="ECO:0000313" key="2">
    <source>
        <dbReference type="Proteomes" id="UP000198304"/>
    </source>
</evidence>